<dbReference type="GO" id="GO:0016787">
    <property type="term" value="F:hydrolase activity"/>
    <property type="evidence" value="ECO:0007669"/>
    <property type="project" value="UniProtKB-KW"/>
</dbReference>
<evidence type="ECO:0000259" key="7">
    <source>
        <dbReference type="PROSITE" id="PS51194"/>
    </source>
</evidence>
<evidence type="ECO:0000256" key="4">
    <source>
        <dbReference type="ARBA" id="ARBA00022840"/>
    </source>
</evidence>
<dbReference type="InterPro" id="IPR014001">
    <property type="entry name" value="Helicase_ATP-bd"/>
</dbReference>
<dbReference type="Pfam" id="PF00271">
    <property type="entry name" value="Helicase_C"/>
    <property type="match status" value="1"/>
</dbReference>
<feature type="region of interest" description="Disordered" evidence="5">
    <location>
        <begin position="476"/>
        <end position="518"/>
    </location>
</feature>
<reference evidence="8 9" key="1">
    <citation type="submission" date="2019-08" db="EMBL/GenBank/DDBJ databases">
        <authorList>
            <person name="Vazquez-Campos X."/>
        </authorList>
    </citation>
    <scope>NUCLEOTIDE SEQUENCE [LARGE SCALE GENOMIC DNA]</scope>
    <source>
        <strain evidence="8">LFW-283_2</strain>
    </source>
</reference>
<evidence type="ECO:0000259" key="6">
    <source>
        <dbReference type="PROSITE" id="PS51192"/>
    </source>
</evidence>
<evidence type="ECO:0000313" key="8">
    <source>
        <dbReference type="EMBL" id="VVC04547.1"/>
    </source>
</evidence>
<feature type="compositionally biased region" description="Polar residues" evidence="5">
    <location>
        <begin position="508"/>
        <end position="518"/>
    </location>
</feature>
<dbReference type="Pfam" id="PF21210">
    <property type="entry name" value="RNA_helicase_helical"/>
    <property type="match status" value="1"/>
</dbReference>
<dbReference type="InterPro" id="IPR027417">
    <property type="entry name" value="P-loop_NTPase"/>
</dbReference>
<dbReference type="PANTHER" id="PTHR14025">
    <property type="entry name" value="FANCONI ANEMIA GROUP M FANCM FAMILY MEMBER"/>
    <property type="match status" value="1"/>
</dbReference>
<gene>
    <name evidence="8" type="ORF">LFW2832_01036</name>
</gene>
<dbReference type="GO" id="GO:0003678">
    <property type="term" value="F:DNA helicase activity"/>
    <property type="evidence" value="ECO:0007669"/>
    <property type="project" value="UniProtKB-EC"/>
</dbReference>
<keyword evidence="2 8" id="KW-0378">Hydrolase</keyword>
<evidence type="ECO:0000256" key="3">
    <source>
        <dbReference type="ARBA" id="ARBA00022806"/>
    </source>
</evidence>
<dbReference type="EMBL" id="CABMJJ010000009">
    <property type="protein sequence ID" value="VVC04547.1"/>
    <property type="molecule type" value="Genomic_DNA"/>
</dbReference>
<dbReference type="Pfam" id="PF00270">
    <property type="entry name" value="DEAD"/>
    <property type="match status" value="1"/>
</dbReference>
<feature type="domain" description="Helicase C-terminal" evidence="7">
    <location>
        <begin position="326"/>
        <end position="489"/>
    </location>
</feature>
<proteinExistence type="predicted"/>
<dbReference type="EC" id="3.6.4.12" evidence="8"/>
<dbReference type="GO" id="GO:0005524">
    <property type="term" value="F:ATP binding"/>
    <property type="evidence" value="ECO:0007669"/>
    <property type="project" value="UniProtKB-KW"/>
</dbReference>
<evidence type="ECO:0000256" key="1">
    <source>
        <dbReference type="ARBA" id="ARBA00022741"/>
    </source>
</evidence>
<dbReference type="SMART" id="SM00487">
    <property type="entry name" value="DEXDc"/>
    <property type="match status" value="1"/>
</dbReference>
<evidence type="ECO:0000313" key="9">
    <source>
        <dbReference type="Proteomes" id="UP000789941"/>
    </source>
</evidence>
<dbReference type="Proteomes" id="UP000789941">
    <property type="component" value="Unassembled WGS sequence"/>
</dbReference>
<evidence type="ECO:0000256" key="5">
    <source>
        <dbReference type="SAM" id="MobiDB-lite"/>
    </source>
</evidence>
<dbReference type="InterPro" id="IPR041755">
    <property type="entry name" value="Hef_ID"/>
</dbReference>
<dbReference type="PANTHER" id="PTHR14025:SF20">
    <property type="entry name" value="FANCONI ANEMIA GROUP M PROTEIN"/>
    <property type="match status" value="1"/>
</dbReference>
<dbReference type="SUPFAM" id="SSF52540">
    <property type="entry name" value="P-loop containing nucleoside triphosphate hydrolases"/>
    <property type="match status" value="2"/>
</dbReference>
<organism evidence="8 9">
    <name type="scientific">Candidatus Bilamarchaeum dharawalense</name>
    <dbReference type="NCBI Taxonomy" id="2885759"/>
    <lineage>
        <taxon>Archaea</taxon>
        <taxon>Candidatus Micrarchaeota</taxon>
        <taxon>Candidatus Micrarchaeia</taxon>
        <taxon>Candidatus Anstonellales</taxon>
        <taxon>Candidatus Bilamarchaeaceae</taxon>
        <taxon>Candidatus Bilamarchaeum</taxon>
    </lineage>
</organism>
<evidence type="ECO:0000256" key="2">
    <source>
        <dbReference type="ARBA" id="ARBA00022801"/>
    </source>
</evidence>
<dbReference type="Gene3D" id="1.20.1320.20">
    <property type="entry name" value="hef helicase domain"/>
    <property type="match status" value="1"/>
</dbReference>
<dbReference type="GO" id="GO:0003676">
    <property type="term" value="F:nucleic acid binding"/>
    <property type="evidence" value="ECO:0007669"/>
    <property type="project" value="InterPro"/>
</dbReference>
<protein>
    <submittedName>
        <fullName evidence="8">ATP-dependent DNA helicase Hel308</fullName>
        <ecNumber evidence="8">3.6.4.12</ecNumber>
    </submittedName>
</protein>
<dbReference type="AlphaFoldDB" id="A0A5E4LU81"/>
<keyword evidence="4" id="KW-0067">ATP-binding</keyword>
<dbReference type="PROSITE" id="PS51192">
    <property type="entry name" value="HELICASE_ATP_BIND_1"/>
    <property type="match status" value="1"/>
</dbReference>
<dbReference type="InterPro" id="IPR001650">
    <property type="entry name" value="Helicase_C-like"/>
</dbReference>
<dbReference type="InterPro" id="IPR011545">
    <property type="entry name" value="DEAD/DEAH_box_helicase_dom"/>
</dbReference>
<keyword evidence="3 8" id="KW-0347">Helicase</keyword>
<dbReference type="SMART" id="SM00490">
    <property type="entry name" value="HELICc"/>
    <property type="match status" value="1"/>
</dbReference>
<accession>A0A5E4LU81</accession>
<feature type="domain" description="Helicase ATP-binding" evidence="6">
    <location>
        <begin position="13"/>
        <end position="177"/>
    </location>
</feature>
<sequence length="518" mass="58522">MQLVPRAYQLAIYNSIMQNGNTLVVLPTGLGKTLIALMLIQDKMKEGRCLFLTPTKPLAKQHFLSVMKTLELSEKNVALVSGEVAPAKRKAMYETDIIISTPQTIRNDLENSVLLPNFSLVIFDECHRAVGDYAYTYVSEKLHEHSNGKTLFVGLTASPGGRHDRIKEVMGALRIENVEIRDHTDPDVSPYVQKSVVSWIPVELSDHFKDIRKELVTLTSKYAERLAGMGFPPPLKHKGKFMALRQRILDIPHNIKYPALIQYSILLHLLHMTELLETQGVYPLRGYLEKLGEKESKSAKILLQEPGLNKVKRLCEKDEDHPKMKVLIDVLKKLSGKKIIVFVQYRAQISRIETVIRENGISAKQFVGKKDGVTKKMQEETIANFREGKFDVMVASSIGEEGLDIPAVDVVIFYEPVPSEIRSIQRRGRAARLKEGQVIVLMTQGTRDEYYYYASNNREKKMKKILTGMQKAKGNLGFKPANSDSRKESNVGGDIVVKPVEAKKKTKNQQTKMSDFIS</sequence>
<dbReference type="Gene3D" id="3.40.50.300">
    <property type="entry name" value="P-loop containing nucleotide triphosphate hydrolases"/>
    <property type="match status" value="2"/>
</dbReference>
<name>A0A5E4LU81_9ARCH</name>
<keyword evidence="1" id="KW-0547">Nucleotide-binding</keyword>
<dbReference type="PROSITE" id="PS51194">
    <property type="entry name" value="HELICASE_CTER"/>
    <property type="match status" value="1"/>
</dbReference>
<comment type="caution">
    <text evidence="8">The sequence shown here is derived from an EMBL/GenBank/DDBJ whole genome shotgun (WGS) entry which is preliminary data.</text>
</comment>